<dbReference type="STRING" id="1237149.C900_00384"/>
<dbReference type="Proteomes" id="UP000011135">
    <property type="component" value="Unassembled WGS sequence"/>
</dbReference>
<feature type="chain" id="PRO_5003993741" description="Outer membrane protein beta-barrel domain-containing protein" evidence="1">
    <location>
        <begin position="30"/>
        <end position="262"/>
    </location>
</feature>
<evidence type="ECO:0000313" key="3">
    <source>
        <dbReference type="Proteomes" id="UP000011135"/>
    </source>
</evidence>
<dbReference type="EMBL" id="AMZN01000115">
    <property type="protein sequence ID" value="ELR68416.1"/>
    <property type="molecule type" value="Genomic_DNA"/>
</dbReference>
<keyword evidence="1" id="KW-0732">Signal</keyword>
<feature type="signal peptide" evidence="1">
    <location>
        <begin position="1"/>
        <end position="29"/>
    </location>
</feature>
<dbReference type="eggNOG" id="ENOG5030J1I">
    <property type="taxonomic scope" value="Bacteria"/>
</dbReference>
<dbReference type="AlphaFoldDB" id="L8JHS5"/>
<name>L8JHS5_9BACT</name>
<gene>
    <name evidence="2" type="ORF">C900_00384</name>
</gene>
<evidence type="ECO:0008006" key="4">
    <source>
        <dbReference type="Google" id="ProtNLM"/>
    </source>
</evidence>
<dbReference type="PATRIC" id="fig|1237149.3.peg.5499"/>
<evidence type="ECO:0000256" key="1">
    <source>
        <dbReference type="SAM" id="SignalP"/>
    </source>
</evidence>
<comment type="caution">
    <text evidence="2">The sequence shown here is derived from an EMBL/GenBank/DDBJ whole genome shotgun (WGS) entry which is preliminary data.</text>
</comment>
<keyword evidence="3" id="KW-1185">Reference proteome</keyword>
<protein>
    <recommendedName>
        <fullName evidence="4">Outer membrane protein beta-barrel domain-containing protein</fullName>
    </recommendedName>
</protein>
<sequence length="262" mass="30021">MYNFKNSNIMKKQLLMIVMLALVALQIQAQDDEGKKREKTNYGTHNHFDIDLGMNNFLQNGDFPDDNNAPYAVKPFGSWYVALKSVNDTHVTGALHLLWGPEVSWYNFKFNNEAIRLTKNNNQLEFNEAADNIDAQKSKLTVAYLNFSAVPMLKFGDQGQRHRHRHCWVDWDDFGRKEGFRIGVGGYGGYKIASYTKSVVVEDGDKKKDRDKDSFYLNNFRYGVRLQAGFRGVDIFANYDLNELFVEGKGPQLNAFSFGIVL</sequence>
<reference evidence="2 3" key="1">
    <citation type="submission" date="2012-12" db="EMBL/GenBank/DDBJ databases">
        <title>Genome assembly of Fulvivirga imtechensis AK7.</title>
        <authorList>
            <person name="Nupur N."/>
            <person name="Khatri I."/>
            <person name="Kumar R."/>
            <person name="Subramanian S."/>
            <person name="Pinnaka A."/>
        </authorList>
    </citation>
    <scope>NUCLEOTIDE SEQUENCE [LARGE SCALE GENOMIC DNA]</scope>
    <source>
        <strain evidence="2 3">AK7</strain>
    </source>
</reference>
<accession>L8JHS5</accession>
<organism evidence="2 3">
    <name type="scientific">Fulvivirga imtechensis AK7</name>
    <dbReference type="NCBI Taxonomy" id="1237149"/>
    <lineage>
        <taxon>Bacteria</taxon>
        <taxon>Pseudomonadati</taxon>
        <taxon>Bacteroidota</taxon>
        <taxon>Cytophagia</taxon>
        <taxon>Cytophagales</taxon>
        <taxon>Fulvivirgaceae</taxon>
        <taxon>Fulvivirga</taxon>
    </lineage>
</organism>
<proteinExistence type="predicted"/>
<evidence type="ECO:0000313" key="2">
    <source>
        <dbReference type="EMBL" id="ELR68416.1"/>
    </source>
</evidence>